<dbReference type="WBParaSite" id="HPBE_0001973301-mRNA-1">
    <property type="protein sequence ID" value="HPBE_0001973301-mRNA-1"/>
    <property type="gene ID" value="HPBE_0001973301"/>
</dbReference>
<accession>A0A183GC60</accession>
<reference evidence="3" key="2">
    <citation type="submission" date="2019-09" db="UniProtKB">
        <authorList>
            <consortium name="WormBaseParasite"/>
        </authorList>
    </citation>
    <scope>IDENTIFICATION</scope>
</reference>
<accession>A0A3P8EX58</accession>
<keyword evidence="2" id="KW-1185">Reference proteome</keyword>
<reference evidence="1 2" key="1">
    <citation type="submission" date="2018-11" db="EMBL/GenBank/DDBJ databases">
        <authorList>
            <consortium name="Pathogen Informatics"/>
        </authorList>
    </citation>
    <scope>NUCLEOTIDE SEQUENCE [LARGE SCALE GENOMIC DNA]</scope>
</reference>
<organism evidence="2 3">
    <name type="scientific">Heligmosomoides polygyrus</name>
    <name type="common">Parasitic roundworm</name>
    <dbReference type="NCBI Taxonomy" id="6339"/>
    <lineage>
        <taxon>Eukaryota</taxon>
        <taxon>Metazoa</taxon>
        <taxon>Ecdysozoa</taxon>
        <taxon>Nematoda</taxon>
        <taxon>Chromadorea</taxon>
        <taxon>Rhabditida</taxon>
        <taxon>Rhabditina</taxon>
        <taxon>Rhabditomorpha</taxon>
        <taxon>Strongyloidea</taxon>
        <taxon>Heligmosomidae</taxon>
        <taxon>Heligmosomoides</taxon>
    </lineage>
</organism>
<gene>
    <name evidence="1" type="ORF">HPBE_LOCUS19732</name>
</gene>
<evidence type="ECO:0000313" key="1">
    <source>
        <dbReference type="EMBL" id="VDP16429.1"/>
    </source>
</evidence>
<evidence type="ECO:0000313" key="2">
    <source>
        <dbReference type="Proteomes" id="UP000050761"/>
    </source>
</evidence>
<protein>
    <submittedName>
        <fullName evidence="3">Recep_L_domain domain-containing protein</fullName>
    </submittedName>
</protein>
<dbReference type="EMBL" id="UZAH01031579">
    <property type="protein sequence ID" value="VDP16429.1"/>
    <property type="molecule type" value="Genomic_DNA"/>
</dbReference>
<dbReference type="AlphaFoldDB" id="A0A183GC60"/>
<dbReference type="Proteomes" id="UP000050761">
    <property type="component" value="Unassembled WGS sequence"/>
</dbReference>
<sequence>MIVDNAKLVSMDGALITFGTRVRILNNTLLDPNCPHVADYYYSERIIRGNRLNCGE</sequence>
<evidence type="ECO:0000313" key="3">
    <source>
        <dbReference type="WBParaSite" id="HPBE_0001973301-mRNA-1"/>
    </source>
</evidence>
<name>A0A183GC60_HELPZ</name>
<proteinExistence type="predicted"/>